<sequence>MVKEYFIAPNFTTRPSPHGPIKLGTIMGNLHEFHPFNQRQVPPIPTSQLNPVDTQDSVDIDLLDLHSDHQNFTTRALELLGRGPRAHTQRPEGDHMIISCKHLDTISFNPTESYIKETLENLDDESHMPSSRSKRPVYMVTGLKIARDASYSSRTSKRVAAGRDFVLPRNRLVSLAISIGYYSNMIIESRWEKSEAFIVAFKVTQIWLDRKGEVKYKVYNKSAVMEDTMPSGDGAALSLPSDSNPTPQ</sequence>
<proteinExistence type="predicted"/>
<dbReference type="OrthoDB" id="4500473at2759"/>
<gene>
    <name evidence="1" type="ORF">FGADI_2027</name>
</gene>
<evidence type="ECO:0000313" key="2">
    <source>
        <dbReference type="Proteomes" id="UP000604273"/>
    </source>
</evidence>
<accession>A0A8H4TJ26</accession>
<evidence type="ECO:0000313" key="1">
    <source>
        <dbReference type="EMBL" id="KAF4958948.1"/>
    </source>
</evidence>
<protein>
    <submittedName>
        <fullName evidence="1">Uncharacterized protein</fullName>
    </submittedName>
</protein>
<comment type="caution">
    <text evidence="1">The sequence shown here is derived from an EMBL/GenBank/DDBJ whole genome shotgun (WGS) entry which is preliminary data.</text>
</comment>
<reference evidence="1" key="1">
    <citation type="journal article" date="2020" name="BMC Genomics">
        <title>Correction to: Identification and distribution of gene clusters required for synthesis of sphingolipid metabolism inhibitors in diverse species of the filamentous fungus Fusarium.</title>
        <authorList>
            <person name="Kim H.S."/>
            <person name="Lohmar J.M."/>
            <person name="Busman M."/>
            <person name="Brown D.W."/>
            <person name="Naumann T.A."/>
            <person name="Divon H.H."/>
            <person name="Lysoe E."/>
            <person name="Uhlig S."/>
            <person name="Proctor R.H."/>
        </authorList>
    </citation>
    <scope>NUCLEOTIDE SEQUENCE</scope>
    <source>
        <strain evidence="1">NRRL 45417</strain>
    </source>
</reference>
<dbReference type="EMBL" id="JABFAI010000043">
    <property type="protein sequence ID" value="KAF4958948.1"/>
    <property type="molecule type" value="Genomic_DNA"/>
</dbReference>
<name>A0A8H4TJ26_9HYPO</name>
<keyword evidence="2" id="KW-1185">Reference proteome</keyword>
<organism evidence="1 2">
    <name type="scientific">Fusarium gaditjirri</name>
    <dbReference type="NCBI Taxonomy" id="282569"/>
    <lineage>
        <taxon>Eukaryota</taxon>
        <taxon>Fungi</taxon>
        <taxon>Dikarya</taxon>
        <taxon>Ascomycota</taxon>
        <taxon>Pezizomycotina</taxon>
        <taxon>Sordariomycetes</taxon>
        <taxon>Hypocreomycetidae</taxon>
        <taxon>Hypocreales</taxon>
        <taxon>Nectriaceae</taxon>
        <taxon>Fusarium</taxon>
        <taxon>Fusarium nisikadoi species complex</taxon>
    </lineage>
</organism>
<dbReference type="Proteomes" id="UP000604273">
    <property type="component" value="Unassembled WGS sequence"/>
</dbReference>
<dbReference type="AlphaFoldDB" id="A0A8H4TJ26"/>
<reference evidence="1" key="2">
    <citation type="submission" date="2020-05" db="EMBL/GenBank/DDBJ databases">
        <authorList>
            <person name="Kim H.-S."/>
            <person name="Proctor R.H."/>
            <person name="Brown D.W."/>
        </authorList>
    </citation>
    <scope>NUCLEOTIDE SEQUENCE</scope>
    <source>
        <strain evidence="1">NRRL 45417</strain>
    </source>
</reference>